<dbReference type="InterPro" id="IPR002110">
    <property type="entry name" value="Ankyrin_rpt"/>
</dbReference>
<evidence type="ECO:0000256" key="1">
    <source>
        <dbReference type="SAM" id="Phobius"/>
    </source>
</evidence>
<keyword evidence="3" id="KW-1185">Reference proteome</keyword>
<keyword evidence="1" id="KW-0812">Transmembrane</keyword>
<dbReference type="PANTHER" id="PTHR47303">
    <property type="match status" value="1"/>
</dbReference>
<sequence length="350" mass="39799">MGKKYSHLLVELIILTFSESSLNVYSWGWYLPLVLICCFILTIIGGDFGRLGHEAIDSNNATSTTSNNLTTDLNTTSSYPASLTTNTSTPSTAVKKDRAEYLPLYRAIKRNDWEKAQEIFNQDTDALTAKLNKYGYTVLHIAINNAENIQFVENLLKEIRPESLPTLVTNNQKFNPLHRAAVVDNTKAARMLVEKNPRLLFILSGEDLLPIHIAILNSHRTTFLYLFDVCKQHIELSQQDGSHSPFEGVNGALILNSAISSGFLDVSYELIMKYPDMARTKSKTMFPLTCIANKSDSYYSGMRYNFYQRFVYSYVPTKDNRLHDANKIQDIENQDTYNAKCRKSYFSEDD</sequence>
<dbReference type="SUPFAM" id="SSF48403">
    <property type="entry name" value="Ankyrin repeat"/>
    <property type="match status" value="1"/>
</dbReference>
<dbReference type="SMART" id="SM00248">
    <property type="entry name" value="ANK"/>
    <property type="match status" value="4"/>
</dbReference>
<comment type="caution">
    <text evidence="2">The sequence shown here is derived from an EMBL/GenBank/DDBJ whole genome shotgun (WGS) entry which is preliminary data.</text>
</comment>
<organism evidence="2 3">
    <name type="scientific">Lactuca virosa</name>
    <dbReference type="NCBI Taxonomy" id="75947"/>
    <lineage>
        <taxon>Eukaryota</taxon>
        <taxon>Viridiplantae</taxon>
        <taxon>Streptophyta</taxon>
        <taxon>Embryophyta</taxon>
        <taxon>Tracheophyta</taxon>
        <taxon>Spermatophyta</taxon>
        <taxon>Magnoliopsida</taxon>
        <taxon>eudicotyledons</taxon>
        <taxon>Gunneridae</taxon>
        <taxon>Pentapetalae</taxon>
        <taxon>asterids</taxon>
        <taxon>campanulids</taxon>
        <taxon>Asterales</taxon>
        <taxon>Asteraceae</taxon>
        <taxon>Cichorioideae</taxon>
        <taxon>Cichorieae</taxon>
        <taxon>Lactucinae</taxon>
        <taxon>Lactuca</taxon>
    </lineage>
</organism>
<proteinExistence type="predicted"/>
<reference evidence="2 3" key="1">
    <citation type="submission" date="2022-01" db="EMBL/GenBank/DDBJ databases">
        <authorList>
            <person name="Xiong W."/>
            <person name="Schranz E."/>
        </authorList>
    </citation>
    <scope>NUCLEOTIDE SEQUENCE [LARGE SCALE GENOMIC DNA]</scope>
</reference>
<feature type="transmembrane region" description="Helical" evidence="1">
    <location>
        <begin position="27"/>
        <end position="46"/>
    </location>
</feature>
<gene>
    <name evidence="2" type="ORF">LVIROSA_LOCUS29797</name>
</gene>
<evidence type="ECO:0000313" key="2">
    <source>
        <dbReference type="EMBL" id="CAH1443915.1"/>
    </source>
</evidence>
<evidence type="ECO:0000313" key="3">
    <source>
        <dbReference type="Proteomes" id="UP001157418"/>
    </source>
</evidence>
<dbReference type="Gene3D" id="1.25.40.20">
    <property type="entry name" value="Ankyrin repeat-containing domain"/>
    <property type="match status" value="1"/>
</dbReference>
<dbReference type="Proteomes" id="UP001157418">
    <property type="component" value="Unassembled WGS sequence"/>
</dbReference>
<evidence type="ECO:0008006" key="4">
    <source>
        <dbReference type="Google" id="ProtNLM"/>
    </source>
</evidence>
<dbReference type="InterPro" id="IPR036770">
    <property type="entry name" value="Ankyrin_rpt-contain_sf"/>
</dbReference>
<dbReference type="EMBL" id="CAKMRJ010005523">
    <property type="protein sequence ID" value="CAH1443915.1"/>
    <property type="molecule type" value="Genomic_DNA"/>
</dbReference>
<protein>
    <recommendedName>
        <fullName evidence="4">PGG domain-containing protein</fullName>
    </recommendedName>
</protein>
<keyword evidence="1" id="KW-1133">Transmembrane helix</keyword>
<keyword evidence="1" id="KW-0472">Membrane</keyword>
<dbReference type="PANTHER" id="PTHR47303:SF1">
    <property type="entry name" value="NF-KAPPA-B INHIBITOR BETA"/>
    <property type="match status" value="1"/>
</dbReference>
<dbReference type="AlphaFoldDB" id="A0AAU9P1G4"/>
<name>A0AAU9P1G4_9ASTR</name>
<accession>A0AAU9P1G4</accession>